<geneLocation type="plasmid" evidence="2">
    <name>pplp3</name>
</geneLocation>
<dbReference type="EMBL" id="CP020558">
    <property type="protein sequence ID" value="ARF70717.1"/>
    <property type="molecule type" value="Genomic_DNA"/>
</dbReference>
<evidence type="ECO:0000313" key="1">
    <source>
        <dbReference type="EMBL" id="ARF70717.1"/>
    </source>
</evidence>
<organism evidence="1 2">
    <name type="scientific">Paenibacillus larvae subsp. pulvifaciens</name>
    <dbReference type="NCBI Taxonomy" id="1477"/>
    <lineage>
        <taxon>Bacteria</taxon>
        <taxon>Bacillati</taxon>
        <taxon>Bacillota</taxon>
        <taxon>Bacilli</taxon>
        <taxon>Bacillales</taxon>
        <taxon>Paenibacillaceae</taxon>
        <taxon>Paenibacillus</taxon>
    </lineage>
</organism>
<dbReference type="AlphaFoldDB" id="A0A1V0UZW5"/>
<accession>A0A1V0UZW5</accession>
<sequence length="82" mass="9989">MILNLFDETFVKCISDVKLLNEKYLFRKNKEYQVRIFGEEAVIKDEIGCWRNLYNKKSNDFYKKNFEILRVNVKKQEYIPVS</sequence>
<dbReference type="Proteomes" id="UP000192727">
    <property type="component" value="Plasmid pPLP3"/>
</dbReference>
<keyword evidence="1" id="KW-0614">Plasmid</keyword>
<proteinExistence type="predicted"/>
<evidence type="ECO:0000313" key="2">
    <source>
        <dbReference type="Proteomes" id="UP000192727"/>
    </source>
</evidence>
<name>A0A1V0UZW5_9BACL</name>
<reference evidence="1 2" key="1">
    <citation type="submission" date="2017-03" db="EMBL/GenBank/DDBJ databases">
        <title>Paenibacillus larvae genome sequencing.</title>
        <authorList>
            <person name="Dingman D.W."/>
        </authorList>
    </citation>
    <scope>NUCLEOTIDE SEQUENCE [LARGE SCALE GENOMIC DNA]</scope>
    <source>
        <strain evidence="1 2">SAG 10367</strain>
        <plasmid evidence="2">pplp3</plasmid>
    </source>
</reference>
<protein>
    <submittedName>
        <fullName evidence="1">Uncharacterized protein</fullName>
    </submittedName>
</protein>
<gene>
    <name evidence="1" type="ORF">B7C51_24910</name>
</gene>